<feature type="compositionally biased region" description="Polar residues" evidence="1">
    <location>
        <begin position="44"/>
        <end position="54"/>
    </location>
</feature>
<evidence type="ECO:0000313" key="2">
    <source>
        <dbReference type="EMBL" id="VVC26219.1"/>
    </source>
</evidence>
<proteinExistence type="predicted"/>
<feature type="region of interest" description="Disordered" evidence="1">
    <location>
        <begin position="1"/>
        <end position="80"/>
    </location>
</feature>
<evidence type="ECO:0000256" key="1">
    <source>
        <dbReference type="SAM" id="MobiDB-lite"/>
    </source>
</evidence>
<organism evidence="2 3">
    <name type="scientific">Cinara cedri</name>
    <dbReference type="NCBI Taxonomy" id="506608"/>
    <lineage>
        <taxon>Eukaryota</taxon>
        <taxon>Metazoa</taxon>
        <taxon>Ecdysozoa</taxon>
        <taxon>Arthropoda</taxon>
        <taxon>Hexapoda</taxon>
        <taxon>Insecta</taxon>
        <taxon>Pterygota</taxon>
        <taxon>Neoptera</taxon>
        <taxon>Paraneoptera</taxon>
        <taxon>Hemiptera</taxon>
        <taxon>Sternorrhyncha</taxon>
        <taxon>Aphidomorpha</taxon>
        <taxon>Aphidoidea</taxon>
        <taxon>Aphididae</taxon>
        <taxon>Lachninae</taxon>
        <taxon>Cinara</taxon>
    </lineage>
</organism>
<keyword evidence="3" id="KW-1185">Reference proteome</keyword>
<feature type="compositionally biased region" description="Basic and acidic residues" evidence="1">
    <location>
        <begin position="55"/>
        <end position="75"/>
    </location>
</feature>
<reference evidence="2 3" key="1">
    <citation type="submission" date="2019-08" db="EMBL/GenBank/DDBJ databases">
        <authorList>
            <person name="Alioto T."/>
            <person name="Alioto T."/>
            <person name="Gomez Garrido J."/>
        </authorList>
    </citation>
    <scope>NUCLEOTIDE SEQUENCE [LARGE SCALE GENOMIC DNA]</scope>
</reference>
<dbReference type="EMBL" id="CABPRJ010000028">
    <property type="protein sequence ID" value="VVC26219.1"/>
    <property type="molecule type" value="Genomic_DNA"/>
</dbReference>
<dbReference type="AlphaFoldDB" id="A0A5E4M4I7"/>
<sequence length="143" mass="15779">MELNRAMDMAKGDVKTGNSPKIKPGKPEVTSTEIPGQGVRGKPKQQNGGNSETQVWEKPEIRNEKKPRIKPDYRNFKNTATNTDGRIRTCWKCGGPYTCETIIGKRGNGRRVQGNLAGPDTREASFLLEKNHLRLPGKTAGCS</sequence>
<gene>
    <name evidence="2" type="ORF">CINCED_3A009353</name>
</gene>
<name>A0A5E4M4I7_9HEMI</name>
<protein>
    <submittedName>
        <fullName evidence="2">Uncharacterized protein</fullName>
    </submittedName>
</protein>
<evidence type="ECO:0000313" key="3">
    <source>
        <dbReference type="Proteomes" id="UP000325440"/>
    </source>
</evidence>
<dbReference type="Proteomes" id="UP000325440">
    <property type="component" value="Unassembled WGS sequence"/>
</dbReference>
<accession>A0A5E4M4I7</accession>